<dbReference type="PANTHER" id="PTHR42852:SF18">
    <property type="entry name" value="CHROMOSOME UNDETERMINED SCAFFOLD_47, WHOLE GENOME SHOTGUN SEQUENCE"/>
    <property type="match status" value="1"/>
</dbReference>
<reference evidence="3 4" key="1">
    <citation type="submission" date="2006-10" db="EMBL/GenBank/DDBJ databases">
        <title>Complete sequence of chromosome of Pelobacter propionicus DSM 2379.</title>
        <authorList>
            <consortium name="US DOE Joint Genome Institute"/>
            <person name="Copeland A."/>
            <person name="Lucas S."/>
            <person name="Lapidus A."/>
            <person name="Barry K."/>
            <person name="Detter J.C."/>
            <person name="Glavina del Rio T."/>
            <person name="Hammon N."/>
            <person name="Israni S."/>
            <person name="Dalin E."/>
            <person name="Tice H."/>
            <person name="Pitluck S."/>
            <person name="Saunders E."/>
            <person name="Brettin T."/>
            <person name="Bruce D."/>
            <person name="Han C."/>
            <person name="Tapia R."/>
            <person name="Schmutz J."/>
            <person name="Larimer F."/>
            <person name="Land M."/>
            <person name="Hauser L."/>
            <person name="Kyrpides N."/>
            <person name="Kim E."/>
            <person name="Lovley D."/>
            <person name="Richardson P."/>
        </authorList>
    </citation>
    <scope>NUCLEOTIDE SEQUENCE [LARGE SCALE GENOMIC DNA]</scope>
    <source>
        <strain evidence="4">DSM 2379 / NBRC 103807 / OttBd1</strain>
    </source>
</reference>
<evidence type="ECO:0000313" key="4">
    <source>
        <dbReference type="Proteomes" id="UP000006732"/>
    </source>
</evidence>
<dbReference type="AlphaFoldDB" id="A1AUF3"/>
<feature type="signal peptide" evidence="1">
    <location>
        <begin position="1"/>
        <end position="25"/>
    </location>
</feature>
<dbReference type="STRING" id="338966.Ppro_3381"/>
<organism evidence="3 4">
    <name type="scientific">Pelobacter propionicus (strain DSM 2379 / NBRC 103807 / OttBd1)</name>
    <dbReference type="NCBI Taxonomy" id="338966"/>
    <lineage>
        <taxon>Bacteria</taxon>
        <taxon>Pseudomonadati</taxon>
        <taxon>Thermodesulfobacteriota</taxon>
        <taxon>Desulfuromonadia</taxon>
        <taxon>Desulfuromonadales</taxon>
        <taxon>Desulfuromonadaceae</taxon>
        <taxon>Pelobacter</taxon>
    </lineage>
</organism>
<dbReference type="PANTHER" id="PTHR42852">
    <property type="entry name" value="THIOL:DISULFIDE INTERCHANGE PROTEIN DSBE"/>
    <property type="match status" value="1"/>
</dbReference>
<dbReference type="OrthoDB" id="9813820at2"/>
<protein>
    <submittedName>
        <fullName evidence="3">Redoxin domain protein</fullName>
    </submittedName>
</protein>
<dbReference type="PROSITE" id="PS51352">
    <property type="entry name" value="THIOREDOXIN_2"/>
    <property type="match status" value="1"/>
</dbReference>
<evidence type="ECO:0000313" key="3">
    <source>
        <dbReference type="EMBL" id="ABL00974.1"/>
    </source>
</evidence>
<dbReference type="InterPro" id="IPR000866">
    <property type="entry name" value="AhpC/TSA"/>
</dbReference>
<dbReference type="eggNOG" id="COG0526">
    <property type="taxonomic scope" value="Bacteria"/>
</dbReference>
<dbReference type="Proteomes" id="UP000006732">
    <property type="component" value="Chromosome"/>
</dbReference>
<dbReference type="Pfam" id="PF00578">
    <property type="entry name" value="AhpC-TSA"/>
    <property type="match status" value="1"/>
</dbReference>
<evidence type="ECO:0000259" key="2">
    <source>
        <dbReference type="PROSITE" id="PS51352"/>
    </source>
</evidence>
<dbReference type="RefSeq" id="WP_011737190.1">
    <property type="nucleotide sequence ID" value="NC_008609.1"/>
</dbReference>
<keyword evidence="1" id="KW-0732">Signal</keyword>
<dbReference type="Gene3D" id="3.40.30.10">
    <property type="entry name" value="Glutaredoxin"/>
    <property type="match status" value="1"/>
</dbReference>
<name>A1AUF3_PELPD</name>
<feature type="chain" id="PRO_5002632026" evidence="1">
    <location>
        <begin position="26"/>
        <end position="171"/>
    </location>
</feature>
<dbReference type="GO" id="GO:0016491">
    <property type="term" value="F:oxidoreductase activity"/>
    <property type="evidence" value="ECO:0007669"/>
    <property type="project" value="InterPro"/>
</dbReference>
<dbReference type="InterPro" id="IPR036249">
    <property type="entry name" value="Thioredoxin-like_sf"/>
</dbReference>
<dbReference type="HOGENOM" id="CLU_042529_11_2_7"/>
<keyword evidence="4" id="KW-1185">Reference proteome</keyword>
<dbReference type="InterPro" id="IPR050553">
    <property type="entry name" value="Thioredoxin_ResA/DsbE_sf"/>
</dbReference>
<sequence length="171" mass="18979">MGLVRLLRRHAPALLVLLILFPAAAHTVPLAGQPSPPFKAITTTGQEVSLDTYRGHVLLLDFFATWCIPCRVSVPHVVEMKLKYGRQGLQVLGLSADDDGGEAFRSFVNELRINYPLAPASQAVQSAFGIRSLPVMLVIDSRGVVREIYRNFNDEVGRSMELLIRRLLTEQ</sequence>
<dbReference type="EMBL" id="CP000482">
    <property type="protein sequence ID" value="ABL00974.1"/>
    <property type="molecule type" value="Genomic_DNA"/>
</dbReference>
<dbReference type="KEGG" id="ppd:Ppro_3381"/>
<dbReference type="CDD" id="cd02966">
    <property type="entry name" value="TlpA_like_family"/>
    <property type="match status" value="1"/>
</dbReference>
<dbReference type="InterPro" id="IPR013766">
    <property type="entry name" value="Thioredoxin_domain"/>
</dbReference>
<accession>A1AUF3</accession>
<feature type="domain" description="Thioredoxin" evidence="2">
    <location>
        <begin position="29"/>
        <end position="171"/>
    </location>
</feature>
<dbReference type="GO" id="GO:0016209">
    <property type="term" value="F:antioxidant activity"/>
    <property type="evidence" value="ECO:0007669"/>
    <property type="project" value="InterPro"/>
</dbReference>
<gene>
    <name evidence="3" type="ordered locus">Ppro_3381</name>
</gene>
<proteinExistence type="predicted"/>
<dbReference type="SUPFAM" id="SSF52833">
    <property type="entry name" value="Thioredoxin-like"/>
    <property type="match status" value="1"/>
</dbReference>
<evidence type="ECO:0000256" key="1">
    <source>
        <dbReference type="SAM" id="SignalP"/>
    </source>
</evidence>